<protein>
    <submittedName>
        <fullName evidence="1">8862_t:CDS:1</fullName>
    </submittedName>
</protein>
<dbReference type="EMBL" id="CAJVPI010002987">
    <property type="protein sequence ID" value="CAG8652463.1"/>
    <property type="molecule type" value="Genomic_DNA"/>
</dbReference>
<organism evidence="1 2">
    <name type="scientific">Paraglomus brasilianum</name>
    <dbReference type="NCBI Taxonomy" id="144538"/>
    <lineage>
        <taxon>Eukaryota</taxon>
        <taxon>Fungi</taxon>
        <taxon>Fungi incertae sedis</taxon>
        <taxon>Mucoromycota</taxon>
        <taxon>Glomeromycotina</taxon>
        <taxon>Glomeromycetes</taxon>
        <taxon>Paraglomerales</taxon>
        <taxon>Paraglomeraceae</taxon>
        <taxon>Paraglomus</taxon>
    </lineage>
</organism>
<comment type="caution">
    <text evidence="1">The sequence shown here is derived from an EMBL/GenBank/DDBJ whole genome shotgun (WGS) entry which is preliminary data.</text>
</comment>
<feature type="non-terminal residue" evidence="1">
    <location>
        <position position="1"/>
    </location>
</feature>
<evidence type="ECO:0000313" key="1">
    <source>
        <dbReference type="EMBL" id="CAG8652463.1"/>
    </source>
</evidence>
<dbReference type="AlphaFoldDB" id="A0A9N9DY75"/>
<sequence>KPFCRQENRFGQDYKVYERRKNVKMYGLACRYLMIVGVEVE</sequence>
<dbReference type="Proteomes" id="UP000789739">
    <property type="component" value="Unassembled WGS sequence"/>
</dbReference>
<proteinExistence type="predicted"/>
<name>A0A9N9DY75_9GLOM</name>
<reference evidence="1" key="1">
    <citation type="submission" date="2021-06" db="EMBL/GenBank/DDBJ databases">
        <authorList>
            <person name="Kallberg Y."/>
            <person name="Tangrot J."/>
            <person name="Rosling A."/>
        </authorList>
    </citation>
    <scope>NUCLEOTIDE SEQUENCE</scope>
    <source>
        <strain evidence="1">BR232B</strain>
    </source>
</reference>
<accession>A0A9N9DY75</accession>
<keyword evidence="2" id="KW-1185">Reference proteome</keyword>
<gene>
    <name evidence="1" type="ORF">PBRASI_LOCUS10335</name>
</gene>
<evidence type="ECO:0000313" key="2">
    <source>
        <dbReference type="Proteomes" id="UP000789739"/>
    </source>
</evidence>